<dbReference type="EMBL" id="ASPP01010184">
    <property type="protein sequence ID" value="ETO23131.1"/>
    <property type="molecule type" value="Genomic_DNA"/>
</dbReference>
<keyword evidence="2" id="KW-1133">Transmembrane helix</keyword>
<evidence type="ECO:0000313" key="4">
    <source>
        <dbReference type="EMBL" id="ETO23131.1"/>
    </source>
</evidence>
<feature type="domain" description="BRCT" evidence="3">
    <location>
        <begin position="213"/>
        <end position="299"/>
    </location>
</feature>
<reference evidence="4 5" key="1">
    <citation type="journal article" date="2013" name="Curr. Biol.">
        <title>The Genome of the Foraminiferan Reticulomyxa filosa.</title>
        <authorList>
            <person name="Glockner G."/>
            <person name="Hulsmann N."/>
            <person name="Schleicher M."/>
            <person name="Noegel A.A."/>
            <person name="Eichinger L."/>
            <person name="Gallinger C."/>
            <person name="Pawlowski J."/>
            <person name="Sierra R."/>
            <person name="Euteneuer U."/>
            <person name="Pillet L."/>
            <person name="Moustafa A."/>
            <person name="Platzer M."/>
            <person name="Groth M."/>
            <person name="Szafranski K."/>
            <person name="Schliwa M."/>
        </authorList>
    </citation>
    <scope>NUCLEOTIDE SEQUENCE [LARGE SCALE GENOMIC DNA]</scope>
</reference>
<feature type="region of interest" description="Disordered" evidence="1">
    <location>
        <begin position="1"/>
        <end position="87"/>
    </location>
</feature>
<comment type="caution">
    <text evidence="4">The sequence shown here is derived from an EMBL/GenBank/DDBJ whole genome shotgun (WGS) entry which is preliminary data.</text>
</comment>
<feature type="domain" description="BRCT" evidence="3">
    <location>
        <begin position="90"/>
        <end position="165"/>
    </location>
</feature>
<dbReference type="Pfam" id="PF16770">
    <property type="entry name" value="RTT107_BRCT_5"/>
    <property type="match status" value="1"/>
</dbReference>
<gene>
    <name evidence="4" type="ORF">RFI_14057</name>
</gene>
<keyword evidence="2" id="KW-0812">Transmembrane</keyword>
<feature type="compositionally biased region" description="Basic residues" evidence="1">
    <location>
        <begin position="52"/>
        <end position="71"/>
    </location>
</feature>
<sequence length="378" mass="44037">KKEQKRPKQKGKKKQENDESDPEYKQEEDADDDEDEYEQEEEEEEEEDNKKRSTLKKSRTSQRTSPKKSQRKVVLLRTGVEDPKGENEKLENLGATILDNYSPIVTHLVSQIPRRTLKFIAGMAFAQYLFDFFFCCGCCLLVFRQKNAKQVTDDWVAECIKRKTLAVGLKKKKKKILQTHIEYEKDFFPCCLETKKVEQEYGFDMKESFEKAKEKKLFIGMSLFVAKEVEKDVQQALTIMFEAHGGRKLRSLCKKNPTDKNILVVANKAEDKSIKALLKQGWRVFNRNVVVTSILRQNINLADKELCNFMITSCLDLCLCCLDSSCDNELCLKITRKYLRFNVGTFFFSLLFSFRSYFKEKKIGNNVDQVSGRWNVIT</sequence>
<feature type="compositionally biased region" description="Acidic residues" evidence="1">
    <location>
        <begin position="28"/>
        <end position="47"/>
    </location>
</feature>
<accession>X6NAR2</accession>
<feature type="transmembrane region" description="Helical" evidence="2">
    <location>
        <begin position="119"/>
        <end position="143"/>
    </location>
</feature>
<feature type="compositionally biased region" description="Basic residues" evidence="1">
    <location>
        <begin position="1"/>
        <end position="13"/>
    </location>
</feature>
<name>X6NAR2_RETFI</name>
<dbReference type="Gene3D" id="3.40.50.10190">
    <property type="entry name" value="BRCT domain"/>
    <property type="match status" value="2"/>
</dbReference>
<dbReference type="InterPro" id="IPR001357">
    <property type="entry name" value="BRCT_dom"/>
</dbReference>
<evidence type="ECO:0000256" key="1">
    <source>
        <dbReference type="SAM" id="MobiDB-lite"/>
    </source>
</evidence>
<dbReference type="OrthoDB" id="342264at2759"/>
<protein>
    <recommendedName>
        <fullName evidence="3">BRCT domain-containing protein</fullName>
    </recommendedName>
</protein>
<keyword evidence="2" id="KW-0472">Membrane</keyword>
<dbReference type="Pfam" id="PF16589">
    <property type="entry name" value="BRCT_2"/>
    <property type="match status" value="1"/>
</dbReference>
<evidence type="ECO:0000313" key="5">
    <source>
        <dbReference type="Proteomes" id="UP000023152"/>
    </source>
</evidence>
<dbReference type="AlphaFoldDB" id="X6NAR2"/>
<evidence type="ECO:0000259" key="3">
    <source>
        <dbReference type="PROSITE" id="PS50172"/>
    </source>
</evidence>
<dbReference type="Proteomes" id="UP000023152">
    <property type="component" value="Unassembled WGS sequence"/>
</dbReference>
<dbReference type="SUPFAM" id="SSF52113">
    <property type="entry name" value="BRCT domain"/>
    <property type="match status" value="1"/>
</dbReference>
<feature type="non-terminal residue" evidence="4">
    <location>
        <position position="1"/>
    </location>
</feature>
<evidence type="ECO:0000256" key="2">
    <source>
        <dbReference type="SAM" id="Phobius"/>
    </source>
</evidence>
<keyword evidence="5" id="KW-1185">Reference proteome</keyword>
<dbReference type="InterPro" id="IPR036420">
    <property type="entry name" value="BRCT_dom_sf"/>
</dbReference>
<organism evidence="4 5">
    <name type="scientific">Reticulomyxa filosa</name>
    <dbReference type="NCBI Taxonomy" id="46433"/>
    <lineage>
        <taxon>Eukaryota</taxon>
        <taxon>Sar</taxon>
        <taxon>Rhizaria</taxon>
        <taxon>Retaria</taxon>
        <taxon>Foraminifera</taxon>
        <taxon>Monothalamids</taxon>
        <taxon>Reticulomyxidae</taxon>
        <taxon>Reticulomyxa</taxon>
    </lineage>
</organism>
<dbReference type="PROSITE" id="PS50172">
    <property type="entry name" value="BRCT"/>
    <property type="match status" value="2"/>
</dbReference>
<proteinExistence type="predicted"/>
<feature type="compositionally biased region" description="Basic and acidic residues" evidence="1">
    <location>
        <begin position="14"/>
        <end position="27"/>
    </location>
</feature>
<feature type="transmembrane region" description="Helical" evidence="2">
    <location>
        <begin position="338"/>
        <end position="358"/>
    </location>
</feature>